<keyword evidence="3" id="KW-1185">Reference proteome</keyword>
<dbReference type="Proteomes" id="UP001172102">
    <property type="component" value="Unassembled WGS sequence"/>
</dbReference>
<dbReference type="EMBL" id="JAUKUA010000010">
    <property type="protein sequence ID" value="KAK0701334.1"/>
    <property type="molecule type" value="Genomic_DNA"/>
</dbReference>
<feature type="region of interest" description="Disordered" evidence="1">
    <location>
        <begin position="1"/>
        <end position="27"/>
    </location>
</feature>
<evidence type="ECO:0000313" key="2">
    <source>
        <dbReference type="EMBL" id="KAK0701334.1"/>
    </source>
</evidence>
<comment type="caution">
    <text evidence="2">The sequence shown here is derived from an EMBL/GenBank/DDBJ whole genome shotgun (WGS) entry which is preliminary data.</text>
</comment>
<sequence>MEKRTNYAPDEGNAGAPPPNRHNEPDEPEAVSINQILRRHSRDRLFVHPLHWTSQQVVLLECHFAQKTVKVPPALHAQFPEPLHFAADRLWQACLAKKRILHDLLEDYNLQRHHSSSLPFRFGRQEVTRVATHGVFSPASSTSSAAPPKLACLELAAVQERRNDSVLRRPGNDVIAVNLQLKHQHRLRPANKVEDPYIVATLVALAQEQHLQDPTRPACELLYPGDFLLDCITPLTNIPSLPSSSSISASPLNQQQRCYL</sequence>
<organism evidence="2 3">
    <name type="scientific">Lasiosphaeris hirsuta</name>
    <dbReference type="NCBI Taxonomy" id="260670"/>
    <lineage>
        <taxon>Eukaryota</taxon>
        <taxon>Fungi</taxon>
        <taxon>Dikarya</taxon>
        <taxon>Ascomycota</taxon>
        <taxon>Pezizomycotina</taxon>
        <taxon>Sordariomycetes</taxon>
        <taxon>Sordariomycetidae</taxon>
        <taxon>Sordariales</taxon>
        <taxon>Lasiosphaeriaceae</taxon>
        <taxon>Lasiosphaeris</taxon>
    </lineage>
</organism>
<reference evidence="2" key="1">
    <citation type="submission" date="2023-06" db="EMBL/GenBank/DDBJ databases">
        <title>Genome-scale phylogeny and comparative genomics of the fungal order Sordariales.</title>
        <authorList>
            <consortium name="Lawrence Berkeley National Laboratory"/>
            <person name="Hensen N."/>
            <person name="Bonometti L."/>
            <person name="Westerberg I."/>
            <person name="Brannstrom I.O."/>
            <person name="Guillou S."/>
            <person name="Cros-Aarteil S."/>
            <person name="Calhoun S."/>
            <person name="Haridas S."/>
            <person name="Kuo A."/>
            <person name="Mondo S."/>
            <person name="Pangilinan J."/>
            <person name="Riley R."/>
            <person name="Labutti K."/>
            <person name="Andreopoulos B."/>
            <person name="Lipzen A."/>
            <person name="Chen C."/>
            <person name="Yanf M."/>
            <person name="Daum C."/>
            <person name="Ng V."/>
            <person name="Clum A."/>
            <person name="Steindorff A."/>
            <person name="Ohm R."/>
            <person name="Martin F."/>
            <person name="Silar P."/>
            <person name="Natvig D."/>
            <person name="Lalanne C."/>
            <person name="Gautier V."/>
            <person name="Ament-Velasquez S.L."/>
            <person name="Kruys A."/>
            <person name="Hutchinson M.I."/>
            <person name="Powell A.J."/>
            <person name="Barry K."/>
            <person name="Miller A.N."/>
            <person name="Grigoriev I.V."/>
            <person name="Debuchy R."/>
            <person name="Gladieux P."/>
            <person name="Thoren M.H."/>
            <person name="Johannesson H."/>
        </authorList>
    </citation>
    <scope>NUCLEOTIDE SEQUENCE</scope>
    <source>
        <strain evidence="2">SMH4607-1</strain>
    </source>
</reference>
<evidence type="ECO:0000313" key="3">
    <source>
        <dbReference type="Proteomes" id="UP001172102"/>
    </source>
</evidence>
<protein>
    <submittedName>
        <fullName evidence="2">Uncharacterized protein</fullName>
    </submittedName>
</protein>
<dbReference type="AlphaFoldDB" id="A0AA39ZPT7"/>
<proteinExistence type="predicted"/>
<evidence type="ECO:0000256" key="1">
    <source>
        <dbReference type="SAM" id="MobiDB-lite"/>
    </source>
</evidence>
<gene>
    <name evidence="2" type="ORF">B0H67DRAFT_558795</name>
</gene>
<accession>A0AA39ZPT7</accession>
<name>A0AA39ZPT7_9PEZI</name>